<dbReference type="EMBL" id="WHYR01000028">
    <property type="protein sequence ID" value="MQL52744.1"/>
    <property type="molecule type" value="Genomic_DNA"/>
</dbReference>
<dbReference type="OrthoDB" id="1726069at2"/>
<reference evidence="1 2" key="1">
    <citation type="submission" date="2019-10" db="EMBL/GenBank/DDBJ databases">
        <title>Comparative genomics of sulfur disproportionating microorganisms.</title>
        <authorList>
            <person name="Ward L.M."/>
            <person name="Bertran E."/>
            <person name="Johnston D."/>
        </authorList>
    </citation>
    <scope>NUCLEOTIDE SEQUENCE [LARGE SCALE GENOMIC DNA]</scope>
    <source>
        <strain evidence="1 2">DSM 14055</strain>
    </source>
</reference>
<sequence length="151" mass="16668">MLYLRKSVLAVIVIASLIVGAGLGAGGHWYLADHRPKVKMMEMAKKQQEQLNKMVRSGEVVSVKPDEITVKVKHSGDPQFEGKTITVKTDRYTNVQEGMNFVSKPGQATDLSRYLKPGMQVDLLVNGDKAVAVHWEKAPEQAQKQPGQGQK</sequence>
<dbReference type="Proteomes" id="UP000441717">
    <property type="component" value="Unassembled WGS sequence"/>
</dbReference>
<accession>A0A6N7IRQ1</accession>
<dbReference type="RefSeq" id="WP_152947168.1">
    <property type="nucleotide sequence ID" value="NZ_WHYR01000028.1"/>
</dbReference>
<evidence type="ECO:0008006" key="3">
    <source>
        <dbReference type="Google" id="ProtNLM"/>
    </source>
</evidence>
<evidence type="ECO:0000313" key="1">
    <source>
        <dbReference type="EMBL" id="MQL52744.1"/>
    </source>
</evidence>
<proteinExistence type="predicted"/>
<name>A0A6N7IRQ1_9FIRM</name>
<evidence type="ECO:0000313" key="2">
    <source>
        <dbReference type="Proteomes" id="UP000441717"/>
    </source>
</evidence>
<keyword evidence="2" id="KW-1185">Reference proteome</keyword>
<gene>
    <name evidence="1" type="ORF">GFC01_10810</name>
</gene>
<organism evidence="1 2">
    <name type="scientific">Desulfofundulus thermobenzoicus</name>
    <dbReference type="NCBI Taxonomy" id="29376"/>
    <lineage>
        <taxon>Bacteria</taxon>
        <taxon>Bacillati</taxon>
        <taxon>Bacillota</taxon>
        <taxon>Clostridia</taxon>
        <taxon>Eubacteriales</taxon>
        <taxon>Peptococcaceae</taxon>
        <taxon>Desulfofundulus</taxon>
    </lineage>
</organism>
<protein>
    <recommendedName>
        <fullName evidence="3">DUF5666 domain-containing protein</fullName>
    </recommendedName>
</protein>
<dbReference type="AlphaFoldDB" id="A0A6N7IRQ1"/>
<comment type="caution">
    <text evidence="1">The sequence shown here is derived from an EMBL/GenBank/DDBJ whole genome shotgun (WGS) entry which is preliminary data.</text>
</comment>